<keyword evidence="3" id="KW-0645">Protease</keyword>
<evidence type="ECO:0000256" key="2">
    <source>
        <dbReference type="ARBA" id="ARBA00022438"/>
    </source>
</evidence>
<dbReference type="GO" id="GO:0004177">
    <property type="term" value="F:aminopeptidase activity"/>
    <property type="evidence" value="ECO:0007669"/>
    <property type="project" value="UniProtKB-UniRule"/>
</dbReference>
<proteinExistence type="inferred from homology"/>
<comment type="similarity">
    <text evidence="1 6">Belongs to the peptidase M42 family.</text>
</comment>
<feature type="binding site" evidence="8">
    <location>
        <position position="98"/>
    </location>
    <ligand>
        <name>Zn(2+)</name>
        <dbReference type="ChEBI" id="CHEBI:29105"/>
        <label>1</label>
    </ligand>
</feature>
<dbReference type="PANTHER" id="PTHR32481:SF7">
    <property type="entry name" value="AMINOPEPTIDASE YHFE-RELATED"/>
    <property type="match status" value="1"/>
</dbReference>
<dbReference type="EMBL" id="VAFM01000001">
    <property type="protein sequence ID" value="TKW61234.1"/>
    <property type="molecule type" value="Genomic_DNA"/>
</dbReference>
<dbReference type="InterPro" id="IPR023367">
    <property type="entry name" value="Peptidase_M42_dom2"/>
</dbReference>
<feature type="binding site" evidence="8">
    <location>
        <position position="224"/>
    </location>
    <ligand>
        <name>Zn(2+)</name>
        <dbReference type="ChEBI" id="CHEBI:29105"/>
        <label>2</label>
    </ligand>
</feature>
<keyword evidence="2" id="KW-0031">Aminopeptidase</keyword>
<evidence type="ECO:0000256" key="9">
    <source>
        <dbReference type="SAM" id="MobiDB-lite"/>
    </source>
</evidence>
<dbReference type="GO" id="GO:0006508">
    <property type="term" value="P:proteolysis"/>
    <property type="evidence" value="ECO:0007669"/>
    <property type="project" value="UniProtKB-KW"/>
</dbReference>
<feature type="region of interest" description="Disordered" evidence="9">
    <location>
        <begin position="1"/>
        <end position="22"/>
    </location>
</feature>
<accession>A0A6N4RDW8</accession>
<dbReference type="AlphaFoldDB" id="A0A6N4RDW8"/>
<feature type="binding site" evidence="8">
    <location>
        <position position="259"/>
    </location>
    <ligand>
        <name>Zn(2+)</name>
        <dbReference type="ChEBI" id="CHEBI:29105"/>
        <label>2</label>
    </ligand>
</feature>
<dbReference type="Pfam" id="PF05343">
    <property type="entry name" value="Peptidase_M42"/>
    <property type="match status" value="1"/>
</dbReference>
<evidence type="ECO:0000256" key="5">
    <source>
        <dbReference type="ARBA" id="ARBA00022801"/>
    </source>
</evidence>
<evidence type="ECO:0000256" key="8">
    <source>
        <dbReference type="PIRSR" id="PIRSR001123-2"/>
    </source>
</evidence>
<evidence type="ECO:0000256" key="4">
    <source>
        <dbReference type="ARBA" id="ARBA00022723"/>
    </source>
</evidence>
<evidence type="ECO:0000313" key="10">
    <source>
        <dbReference type="EMBL" id="TKW61234.1"/>
    </source>
</evidence>
<keyword evidence="4 8" id="KW-0479">Metal-binding</keyword>
<feature type="compositionally biased region" description="Low complexity" evidence="9">
    <location>
        <begin position="10"/>
        <end position="22"/>
    </location>
</feature>
<protein>
    <submittedName>
        <fullName evidence="10">M42 family metallopeptidase</fullName>
    </submittedName>
</protein>
<organism evidence="10 11">
    <name type="scientific">Blastochloris viridis</name>
    <name type="common">Rhodopseudomonas viridis</name>
    <dbReference type="NCBI Taxonomy" id="1079"/>
    <lineage>
        <taxon>Bacteria</taxon>
        <taxon>Pseudomonadati</taxon>
        <taxon>Pseudomonadota</taxon>
        <taxon>Alphaproteobacteria</taxon>
        <taxon>Hyphomicrobiales</taxon>
        <taxon>Blastochloridaceae</taxon>
        <taxon>Blastochloris</taxon>
    </lineage>
</organism>
<evidence type="ECO:0000256" key="6">
    <source>
        <dbReference type="PIRNR" id="PIRNR001123"/>
    </source>
</evidence>
<dbReference type="PIRSF" id="PIRSF001123">
    <property type="entry name" value="PepA_GA"/>
    <property type="match status" value="1"/>
</dbReference>
<name>A0A6N4RDW8_BLAVI</name>
<dbReference type="SUPFAM" id="SSF101821">
    <property type="entry name" value="Aminopeptidase/glucanase lid domain"/>
    <property type="match status" value="1"/>
</dbReference>
<dbReference type="PANTHER" id="PTHR32481">
    <property type="entry name" value="AMINOPEPTIDASE"/>
    <property type="match status" value="1"/>
</dbReference>
<evidence type="ECO:0000256" key="3">
    <source>
        <dbReference type="ARBA" id="ARBA00022670"/>
    </source>
</evidence>
<dbReference type="SUPFAM" id="SSF53187">
    <property type="entry name" value="Zn-dependent exopeptidases"/>
    <property type="match status" value="1"/>
</dbReference>
<dbReference type="GO" id="GO:0046872">
    <property type="term" value="F:metal ion binding"/>
    <property type="evidence" value="ECO:0007669"/>
    <property type="project" value="UniProtKB-UniRule"/>
</dbReference>
<feature type="binding site" evidence="8">
    <location>
        <position position="224"/>
    </location>
    <ligand>
        <name>Zn(2+)</name>
        <dbReference type="ChEBI" id="CHEBI:29105"/>
        <label>1</label>
    </ligand>
</feature>
<dbReference type="InterPro" id="IPR008007">
    <property type="entry name" value="Peptidase_M42"/>
</dbReference>
<gene>
    <name evidence="10" type="ORF">DI628_00985</name>
</gene>
<feature type="binding site" evidence="8">
    <location>
        <position position="279"/>
    </location>
    <ligand>
        <name>Zn(2+)</name>
        <dbReference type="ChEBI" id="CHEBI:29105"/>
        <label>1</label>
    </ligand>
</feature>
<dbReference type="Gene3D" id="3.40.630.10">
    <property type="entry name" value="Zn peptidases"/>
    <property type="match status" value="1"/>
</dbReference>
<evidence type="ECO:0000256" key="7">
    <source>
        <dbReference type="PIRSR" id="PIRSR001123-1"/>
    </source>
</evidence>
<evidence type="ECO:0000313" key="11">
    <source>
        <dbReference type="Proteomes" id="UP000320948"/>
    </source>
</evidence>
<feature type="active site" description="Proton acceptor" evidence="7">
    <location>
        <position position="258"/>
    </location>
</feature>
<sequence length="380" mass="41319">MATKTKAKPATKTAAKASAKAPAKATKKVLTPAMKSALAHTRALLDIPSATNRIGAVADYVEKHSKKLGYKVERQWDDTLRISVAGKDTKRVVGYGAHLDRIGLMVDELFDDGTVKISSIGGLYPGHVMDGVIAKIQTKDGTLVEGLIYHMDTPIHKMGLEGFEKRPQKWKNIRLRPDACIGCTKKNGKDKLKSLGIQVGQLVWLNPMLNIDEVNGTLRSRWLDNTLGCVVLLALMERWAEKKMKPKFSVDFIFSAAEEAGMGGTSVIRPELSDFVAVDTSVGEEMEDLNNCAIKQKAGRYPYSQKLTDELETAAEKAKVGFERKSFEGGGTDAEQAKGAGFKGQVACIVSPIYNLHSVESTTFGAVEGVIETLHAHAML</sequence>
<evidence type="ECO:0000256" key="1">
    <source>
        <dbReference type="ARBA" id="ARBA00006272"/>
    </source>
</evidence>
<dbReference type="Gene3D" id="2.40.30.40">
    <property type="entry name" value="Peptidase M42, domain 2"/>
    <property type="match status" value="1"/>
</dbReference>
<dbReference type="Proteomes" id="UP000320948">
    <property type="component" value="Unassembled WGS sequence"/>
</dbReference>
<keyword evidence="5" id="KW-0378">Hydrolase</keyword>
<reference evidence="10 11" key="1">
    <citation type="journal article" date="2017" name="Nat. Commun.">
        <title>In situ click chemistry generation of cyclooxygenase-2 inhibitors.</title>
        <authorList>
            <person name="Bhardwaj A."/>
            <person name="Kaur J."/>
            <person name="Wuest M."/>
            <person name="Wuest F."/>
        </authorList>
    </citation>
    <scope>NUCLEOTIDE SEQUENCE [LARGE SCALE GENOMIC DNA]</scope>
    <source>
        <strain evidence="10">S2_018_000_R2_106</strain>
    </source>
</reference>
<comment type="cofactor">
    <cofactor evidence="8">
        <name>a divalent metal cation</name>
        <dbReference type="ChEBI" id="CHEBI:60240"/>
    </cofactor>
    <text evidence="8">Binds 2 divalent metal cations per subunit.</text>
</comment>
<dbReference type="InterPro" id="IPR051464">
    <property type="entry name" value="Peptidase_M42_aminopept"/>
</dbReference>
<comment type="caution">
    <text evidence="10">The sequence shown here is derived from an EMBL/GenBank/DDBJ whole genome shotgun (WGS) entry which is preliminary data.</text>
</comment>